<dbReference type="EMBL" id="JAODUO010000931">
    <property type="protein sequence ID" value="KAK2172764.1"/>
    <property type="molecule type" value="Genomic_DNA"/>
</dbReference>
<evidence type="ECO:0000313" key="16">
    <source>
        <dbReference type="EMBL" id="KAK2172764.1"/>
    </source>
</evidence>
<sequence>MLSSAGVLTVTLKSFLLLLLLARFGRNVVGDTSQFLRCPLTCECTGSYERSVVACINSYLTDIPQLPVGAWRVLISGNNIMRLRAGAFSGVRNLTKMRIYKNNISSIDGRAFEGLTSLDMLYLFEEHLSSFEKGIFGYLPYLTTLSMRVKQIEIPQREICLLKHLSLLKLSLFQFSTARFLPCFEELIKLRTLSLSFVKQSNLSRETFYPFRNTLTALHIVGCGLSRLHSEMFNDLSRLIQLDLSQNKITSLPSNIFAPLTRLAELDIADNKLKVISGDLLRPLRYLMRLNIGLNIHVNVTLGEEFLDMTRLQQLVLSGTTMTSLGDDTFRALRYSPLVELDLTKCSLRTISKNAFRPLRNLTVLALDYNPLNATVLHDAFYGLREAPLRELRFSSVNLQDFPPSLFEGLGDSDITTITFRSSLIPTIKRGVFRNLSKLKRLDLTANKIMTMEDHSFEDLSSLSHLILDKNNIVELRSARRLGITPGLAMLSVSRNSIKEITEESLFGYGNLTSLYMAGNNIRTISPKAFSQTPRLRMLGLFDNKLQYIRPGTFDTLPDLRKLLLYRNTLQTKDPSLFQRLHRLEYLDLSQNAYLGRIPILRSVLQNLSSLDLINLHGCGIDALPVGMFSNTTQLTTVVLSGNAIKSWNPDVFAPLRRVRLLTLARNKIVSVNVASFSHLTSLRQLDLSRNPFACNCDLMWFLDYVHDNNIFVINIAQPSSYTCASPESLHGVPVLRVGLSAADCVSHTDLAVTLSTATAIALSAIVFALVYRGRWYIRYYFFLIRSRRRRYLEVADGSYTYDAFVAHSSNDRVWVVRRLLPRLEADGRYRLCLHQRDWIGGRLISENIVESIEASRKVIVVLSNSFAQSHWCQVELEMASSRRLGNWRNSLVLVLLETISPENQNATLRCLLTTQTYLEWKERAEERFWRAMRKALRRPPGAPPVEMRSIQ</sequence>
<evidence type="ECO:0000256" key="3">
    <source>
        <dbReference type="ARBA" id="ARBA00022588"/>
    </source>
</evidence>
<dbReference type="PANTHER" id="PTHR24365:SF530">
    <property type="entry name" value="MSTPROX-RELATED"/>
    <property type="match status" value="1"/>
</dbReference>
<dbReference type="SMART" id="SM00082">
    <property type="entry name" value="LRRCT"/>
    <property type="match status" value="1"/>
</dbReference>
<evidence type="ECO:0000256" key="5">
    <source>
        <dbReference type="ARBA" id="ARBA00022692"/>
    </source>
</evidence>
<dbReference type="SUPFAM" id="SSF52058">
    <property type="entry name" value="L domain-like"/>
    <property type="match status" value="2"/>
</dbReference>
<keyword evidence="8" id="KW-0391">Immunity</keyword>
<dbReference type="SMART" id="SM00365">
    <property type="entry name" value="LRR_SD22"/>
    <property type="match status" value="5"/>
</dbReference>
<dbReference type="SMART" id="SM00369">
    <property type="entry name" value="LRR_TYP"/>
    <property type="match status" value="17"/>
</dbReference>
<feature type="signal peptide" evidence="14">
    <location>
        <begin position="1"/>
        <end position="30"/>
    </location>
</feature>
<keyword evidence="6 14" id="KW-0732">Signal</keyword>
<evidence type="ECO:0000256" key="4">
    <source>
        <dbReference type="ARBA" id="ARBA00022614"/>
    </source>
</evidence>
<evidence type="ECO:0000256" key="9">
    <source>
        <dbReference type="ARBA" id="ARBA00022989"/>
    </source>
</evidence>
<keyword evidence="5 13" id="KW-0812">Transmembrane</keyword>
<gene>
    <name evidence="16" type="ORF">NP493_932g00036</name>
</gene>
<feature type="transmembrane region" description="Helical" evidence="13">
    <location>
        <begin position="751"/>
        <end position="772"/>
    </location>
</feature>
<dbReference type="SUPFAM" id="SSF52200">
    <property type="entry name" value="Toll/Interleukin receptor TIR domain"/>
    <property type="match status" value="1"/>
</dbReference>
<comment type="caution">
    <text evidence="16">The sequence shown here is derived from an EMBL/GenBank/DDBJ whole genome shotgun (WGS) entry which is preliminary data.</text>
</comment>
<dbReference type="InterPro" id="IPR001611">
    <property type="entry name" value="Leu-rich_rpt"/>
</dbReference>
<protein>
    <recommendedName>
        <fullName evidence="15">TIR domain-containing protein</fullName>
    </recommendedName>
</protein>
<evidence type="ECO:0000256" key="10">
    <source>
        <dbReference type="ARBA" id="ARBA00023136"/>
    </source>
</evidence>
<dbReference type="PRINTS" id="PR01537">
    <property type="entry name" value="INTRLKN1R1F"/>
</dbReference>
<dbReference type="GO" id="GO:0038023">
    <property type="term" value="F:signaling receptor activity"/>
    <property type="evidence" value="ECO:0007669"/>
    <property type="project" value="TreeGrafter"/>
</dbReference>
<feature type="domain" description="TIR" evidence="15">
    <location>
        <begin position="800"/>
        <end position="937"/>
    </location>
</feature>
<dbReference type="GO" id="GO:0045087">
    <property type="term" value="P:innate immune response"/>
    <property type="evidence" value="ECO:0007669"/>
    <property type="project" value="UniProtKB-KW"/>
</dbReference>
<reference evidence="16" key="1">
    <citation type="journal article" date="2023" name="Mol. Biol. Evol.">
        <title>Third-Generation Sequencing Reveals the Adaptive Role of the Epigenome in Three Deep-Sea Polychaetes.</title>
        <authorList>
            <person name="Perez M."/>
            <person name="Aroh O."/>
            <person name="Sun Y."/>
            <person name="Lan Y."/>
            <person name="Juniper S.K."/>
            <person name="Young C.R."/>
            <person name="Angers B."/>
            <person name="Qian P.Y."/>
        </authorList>
    </citation>
    <scope>NUCLEOTIDE SEQUENCE</scope>
    <source>
        <strain evidence="16">R07B-5</strain>
    </source>
</reference>
<comment type="similarity">
    <text evidence="2">Belongs to the Toll-like receptor family.</text>
</comment>
<dbReference type="Pfam" id="PF01582">
    <property type="entry name" value="TIR"/>
    <property type="match status" value="1"/>
</dbReference>
<dbReference type="Proteomes" id="UP001209878">
    <property type="component" value="Unassembled WGS sequence"/>
</dbReference>
<dbReference type="PANTHER" id="PTHR24365">
    <property type="entry name" value="TOLL-LIKE RECEPTOR"/>
    <property type="match status" value="1"/>
</dbReference>
<dbReference type="GO" id="GO:0005886">
    <property type="term" value="C:plasma membrane"/>
    <property type="evidence" value="ECO:0007669"/>
    <property type="project" value="TreeGrafter"/>
</dbReference>
<evidence type="ECO:0000256" key="12">
    <source>
        <dbReference type="ARBA" id="ARBA00023180"/>
    </source>
</evidence>
<dbReference type="FunFam" id="3.80.10.10:FF:001360">
    <property type="entry name" value="Uncharacterized protein"/>
    <property type="match status" value="1"/>
</dbReference>
<dbReference type="SMART" id="SM00255">
    <property type="entry name" value="TIR"/>
    <property type="match status" value="1"/>
</dbReference>
<evidence type="ECO:0000256" key="2">
    <source>
        <dbReference type="ARBA" id="ARBA00009634"/>
    </source>
</evidence>
<evidence type="ECO:0000256" key="8">
    <source>
        <dbReference type="ARBA" id="ARBA00022859"/>
    </source>
</evidence>
<keyword evidence="9 13" id="KW-1133">Transmembrane helix</keyword>
<dbReference type="InterPro" id="IPR000157">
    <property type="entry name" value="TIR_dom"/>
</dbReference>
<evidence type="ECO:0000256" key="13">
    <source>
        <dbReference type="SAM" id="Phobius"/>
    </source>
</evidence>
<proteinExistence type="inferred from homology"/>
<evidence type="ECO:0000256" key="7">
    <source>
        <dbReference type="ARBA" id="ARBA00022737"/>
    </source>
</evidence>
<evidence type="ECO:0000256" key="6">
    <source>
        <dbReference type="ARBA" id="ARBA00022729"/>
    </source>
</evidence>
<accession>A0AAD9NMN7</accession>
<dbReference type="InterPro" id="IPR032675">
    <property type="entry name" value="LRR_dom_sf"/>
</dbReference>
<dbReference type="PROSITE" id="PS51450">
    <property type="entry name" value="LRR"/>
    <property type="match status" value="2"/>
</dbReference>
<dbReference type="Pfam" id="PF00560">
    <property type="entry name" value="LRR_1"/>
    <property type="match status" value="1"/>
</dbReference>
<evidence type="ECO:0000313" key="17">
    <source>
        <dbReference type="Proteomes" id="UP001209878"/>
    </source>
</evidence>
<evidence type="ECO:0000256" key="11">
    <source>
        <dbReference type="ARBA" id="ARBA00023170"/>
    </source>
</evidence>
<keyword evidence="7" id="KW-0677">Repeat</keyword>
<dbReference type="GO" id="GO:0007165">
    <property type="term" value="P:signal transduction"/>
    <property type="evidence" value="ECO:0007669"/>
    <property type="project" value="InterPro"/>
</dbReference>
<dbReference type="InterPro" id="IPR035897">
    <property type="entry name" value="Toll_tir_struct_dom_sf"/>
</dbReference>
<dbReference type="InterPro" id="IPR003591">
    <property type="entry name" value="Leu-rich_rpt_typical-subtyp"/>
</dbReference>
<dbReference type="Gene3D" id="3.40.50.10140">
    <property type="entry name" value="Toll/interleukin-1 receptor homology (TIR) domain"/>
    <property type="match status" value="1"/>
</dbReference>
<keyword evidence="10 13" id="KW-0472">Membrane</keyword>
<comment type="subcellular location">
    <subcellularLocation>
        <location evidence="1">Membrane</location>
        <topology evidence="1">Single-pass type I membrane protein</topology>
    </subcellularLocation>
</comment>
<dbReference type="Gene3D" id="3.80.10.10">
    <property type="entry name" value="Ribonuclease Inhibitor"/>
    <property type="match status" value="4"/>
</dbReference>
<keyword evidence="11" id="KW-0675">Receptor</keyword>
<evidence type="ECO:0000256" key="14">
    <source>
        <dbReference type="SAM" id="SignalP"/>
    </source>
</evidence>
<dbReference type="Pfam" id="PF13855">
    <property type="entry name" value="LRR_8"/>
    <property type="match status" value="6"/>
</dbReference>
<keyword evidence="17" id="KW-1185">Reference proteome</keyword>
<keyword evidence="3" id="KW-0399">Innate immunity</keyword>
<keyword evidence="4" id="KW-0433">Leucine-rich repeat</keyword>
<keyword evidence="12" id="KW-0325">Glycoprotein</keyword>
<feature type="chain" id="PRO_5042084475" description="TIR domain-containing protein" evidence="14">
    <location>
        <begin position="31"/>
        <end position="952"/>
    </location>
</feature>
<dbReference type="FunFam" id="3.40.50.10140:FF:000001">
    <property type="entry name" value="Toll-like receptor 2"/>
    <property type="match status" value="1"/>
</dbReference>
<evidence type="ECO:0000259" key="15">
    <source>
        <dbReference type="PROSITE" id="PS50104"/>
    </source>
</evidence>
<dbReference type="InterPro" id="IPR000483">
    <property type="entry name" value="Cys-rich_flank_reg_C"/>
</dbReference>
<organism evidence="16 17">
    <name type="scientific">Ridgeia piscesae</name>
    <name type="common">Tubeworm</name>
    <dbReference type="NCBI Taxonomy" id="27915"/>
    <lineage>
        <taxon>Eukaryota</taxon>
        <taxon>Metazoa</taxon>
        <taxon>Spiralia</taxon>
        <taxon>Lophotrochozoa</taxon>
        <taxon>Annelida</taxon>
        <taxon>Polychaeta</taxon>
        <taxon>Sedentaria</taxon>
        <taxon>Canalipalpata</taxon>
        <taxon>Sabellida</taxon>
        <taxon>Siboglinidae</taxon>
        <taxon>Ridgeia</taxon>
    </lineage>
</organism>
<dbReference type="PROSITE" id="PS50104">
    <property type="entry name" value="TIR"/>
    <property type="match status" value="1"/>
</dbReference>
<dbReference type="AlphaFoldDB" id="A0AAD9NMN7"/>
<evidence type="ECO:0000256" key="1">
    <source>
        <dbReference type="ARBA" id="ARBA00004479"/>
    </source>
</evidence>
<name>A0AAD9NMN7_RIDPI</name>